<protein>
    <submittedName>
        <fullName evidence="1">Uncharacterized protein</fullName>
    </submittedName>
</protein>
<reference evidence="1" key="1">
    <citation type="journal article" date="2020" name="Stud. Mycol.">
        <title>101 Dothideomycetes genomes: a test case for predicting lifestyles and emergence of pathogens.</title>
        <authorList>
            <person name="Haridas S."/>
            <person name="Albert R."/>
            <person name="Binder M."/>
            <person name="Bloem J."/>
            <person name="Labutti K."/>
            <person name="Salamov A."/>
            <person name="Andreopoulos B."/>
            <person name="Baker S."/>
            <person name="Barry K."/>
            <person name="Bills G."/>
            <person name="Bluhm B."/>
            <person name="Cannon C."/>
            <person name="Castanera R."/>
            <person name="Culley D."/>
            <person name="Daum C."/>
            <person name="Ezra D."/>
            <person name="Gonzalez J."/>
            <person name="Henrissat B."/>
            <person name="Kuo A."/>
            <person name="Liang C."/>
            <person name="Lipzen A."/>
            <person name="Lutzoni F."/>
            <person name="Magnuson J."/>
            <person name="Mondo S."/>
            <person name="Nolan M."/>
            <person name="Ohm R."/>
            <person name="Pangilinan J."/>
            <person name="Park H.-J."/>
            <person name="Ramirez L."/>
            <person name="Alfaro M."/>
            <person name="Sun H."/>
            <person name="Tritt A."/>
            <person name="Yoshinaga Y."/>
            <person name="Zwiers L.-H."/>
            <person name="Turgeon B."/>
            <person name="Goodwin S."/>
            <person name="Spatafora J."/>
            <person name="Crous P."/>
            <person name="Grigoriev I."/>
        </authorList>
    </citation>
    <scope>NUCLEOTIDE SEQUENCE</scope>
    <source>
        <strain evidence="1">CBS 119925</strain>
    </source>
</reference>
<accession>A0A6A6UUG9</accession>
<evidence type="ECO:0000313" key="1">
    <source>
        <dbReference type="EMBL" id="KAF2741928.1"/>
    </source>
</evidence>
<proteinExistence type="predicted"/>
<dbReference type="Proteomes" id="UP000799440">
    <property type="component" value="Unassembled WGS sequence"/>
</dbReference>
<evidence type="ECO:0000313" key="2">
    <source>
        <dbReference type="Proteomes" id="UP000799440"/>
    </source>
</evidence>
<sequence length="154" mass="17254">MEGLSHKSTLIRCCACFNVVHRGCLGRSTVDVHGRMIRMKMDLFQLCRQTALELRQKTQIQRSYLRPGEVLSTFHTYVCRRSCSPPFLEVAGPRLVWTHSQAASITAPRCRDRRHAEAHANPHSHAAARLLIMHSLALSEPQGITSTNPRLGGS</sequence>
<organism evidence="1 2">
    <name type="scientific">Sporormia fimetaria CBS 119925</name>
    <dbReference type="NCBI Taxonomy" id="1340428"/>
    <lineage>
        <taxon>Eukaryota</taxon>
        <taxon>Fungi</taxon>
        <taxon>Dikarya</taxon>
        <taxon>Ascomycota</taxon>
        <taxon>Pezizomycotina</taxon>
        <taxon>Dothideomycetes</taxon>
        <taxon>Pleosporomycetidae</taxon>
        <taxon>Pleosporales</taxon>
        <taxon>Sporormiaceae</taxon>
        <taxon>Sporormia</taxon>
    </lineage>
</organism>
<keyword evidence="2" id="KW-1185">Reference proteome</keyword>
<gene>
    <name evidence="1" type="ORF">M011DRAFT_301450</name>
</gene>
<name>A0A6A6UUG9_9PLEO</name>
<dbReference type="AlphaFoldDB" id="A0A6A6UUG9"/>
<dbReference type="EMBL" id="MU006619">
    <property type="protein sequence ID" value="KAF2741928.1"/>
    <property type="molecule type" value="Genomic_DNA"/>
</dbReference>